<dbReference type="InterPro" id="IPR019489">
    <property type="entry name" value="Clp_ATPase_C"/>
</dbReference>
<evidence type="ECO:0000313" key="11">
    <source>
        <dbReference type="Proteomes" id="UP000759298"/>
    </source>
</evidence>
<dbReference type="InterPro" id="IPR003593">
    <property type="entry name" value="AAA+_ATPase"/>
</dbReference>
<dbReference type="InterPro" id="IPR041546">
    <property type="entry name" value="ClpA/ClpB_AAA_lid"/>
</dbReference>
<dbReference type="Pfam" id="PF00004">
    <property type="entry name" value="AAA"/>
    <property type="match status" value="1"/>
</dbReference>
<sequence length="788" mass="86378">MPSFAQNLEKTLHAALDGARERRHEYATLEHLLLALIADEDAAEVMGACGVDLAELADVVRTYLDQEYQSLKAEESGEPQPTAGFQRVVQRAILHVQSSGKDTVTGANVLVALFSERDSYAVYFLQQQDMSRLDAVSFISHGIGKGGQAIEPRSPRGADEAEAEEKEEAKGSKKETALDQFTVNLNAKAQGGKIDPLIGRGPEVDRTIQILCRRSKNNPLYVGDPGVGKTAIAEGLARKIIEGDVPEVLNEAVIYSLDMGALLAGTRYRGDFEERLKQVVSELEKMPHAILFIDEIHTVIGAGATSGGAMDASNLLKPALSSGAIRCIGSTTYKEFRNHFEKDRALLRRFQKIDVNEPTIEDTVKILKGLKSAFEQHHKVTYTADALKTAVELSARYINDRKLPDKAIDVVDEVGAMQMLVPPSRRKKKITAREIEQVIATMARIPPKSVSKDDKAALENLERDLKQVVFGQDAAVHKLSTAMKLSRAGLRDPDKPIGSFLFSGPTGVGKTEVARQLASIMGIELKRFDMSEYMERHSVSRLIGAPPGYVGYDQGGLLTDAVDQNPHSVLLLDEIEKAHPDLFNILLQVMDNGRLTDHHGKTVDFRNVVLIMTTNAGAADMARSGIGFGDVSKEDASEEAVKQMFTPEFRNRLDAIVPFGYLGKDTIARVVDKFIIQLELQLAEQNVDIQFDDEAKKWLGDKGYDRLYGARPMGRLIQEKIKQPLAEELLFGKLADGGEVNVTLKDGKPHFELTPAPPKASKRKKAAPKKKATPEGDAQSGADKPSES</sequence>
<comment type="similarity">
    <text evidence="1 7">Belongs to the ClpA/ClpB family.</text>
</comment>
<evidence type="ECO:0000256" key="3">
    <source>
        <dbReference type="ARBA" id="ARBA00022741"/>
    </source>
</evidence>
<dbReference type="InterPro" id="IPR003959">
    <property type="entry name" value="ATPase_AAA_core"/>
</dbReference>
<reference evidence="10 11" key="1">
    <citation type="submission" date="2021-07" db="EMBL/GenBank/DDBJ databases">
        <title>Alteriqipengyuania abyssalis NZ-12B nov, sp.nov isolated from deep sea sponge in pacific ocean.</title>
        <authorList>
            <person name="Tareen S."/>
            <person name="Wink J."/>
        </authorList>
    </citation>
    <scope>NUCLEOTIDE SEQUENCE [LARGE SCALE GENOMIC DNA]</scope>
    <source>
        <strain evidence="10 11">NZ-12B</strain>
    </source>
</reference>
<dbReference type="SUPFAM" id="SSF52540">
    <property type="entry name" value="P-loop containing nucleoside triphosphate hydrolases"/>
    <property type="match status" value="2"/>
</dbReference>
<dbReference type="RefSeq" id="WP_222824325.1">
    <property type="nucleotide sequence ID" value="NZ_JAHWXP010000002.1"/>
</dbReference>
<evidence type="ECO:0000256" key="7">
    <source>
        <dbReference type="RuleBase" id="RU004432"/>
    </source>
</evidence>
<gene>
    <name evidence="10" type="primary">clpA</name>
    <name evidence="10" type="ORF">KYN89_06370</name>
</gene>
<proteinExistence type="inferred from homology"/>
<dbReference type="CDD" id="cd19499">
    <property type="entry name" value="RecA-like_ClpB_Hsp104-like"/>
    <property type="match status" value="1"/>
</dbReference>
<protein>
    <submittedName>
        <fullName evidence="10">ATP-dependent Clp protease ATP-binding subunit ClpA</fullName>
    </submittedName>
</protein>
<dbReference type="GO" id="GO:0005524">
    <property type="term" value="F:ATP binding"/>
    <property type="evidence" value="ECO:0007669"/>
    <property type="project" value="UniProtKB-KW"/>
</dbReference>
<dbReference type="InterPro" id="IPR018368">
    <property type="entry name" value="ClpA/B_CS1"/>
</dbReference>
<keyword evidence="3 7" id="KW-0547">Nucleotide-binding</keyword>
<dbReference type="EMBL" id="JAHWXP010000002">
    <property type="protein sequence ID" value="MBY8336668.1"/>
    <property type="molecule type" value="Genomic_DNA"/>
</dbReference>
<dbReference type="GO" id="GO:0006508">
    <property type="term" value="P:proteolysis"/>
    <property type="evidence" value="ECO:0007669"/>
    <property type="project" value="UniProtKB-KW"/>
</dbReference>
<comment type="caution">
    <text evidence="10">The sequence shown here is derived from an EMBL/GenBank/DDBJ whole genome shotgun (WGS) entry which is preliminary data.</text>
</comment>
<keyword evidence="5 7" id="KW-0143">Chaperone</keyword>
<dbReference type="GO" id="GO:0008233">
    <property type="term" value="F:peptidase activity"/>
    <property type="evidence" value="ECO:0007669"/>
    <property type="project" value="UniProtKB-KW"/>
</dbReference>
<dbReference type="Pfam" id="PF17871">
    <property type="entry name" value="AAA_lid_9"/>
    <property type="match status" value="1"/>
</dbReference>
<dbReference type="InterPro" id="IPR001270">
    <property type="entry name" value="ClpA/B"/>
</dbReference>
<dbReference type="InterPro" id="IPR013461">
    <property type="entry name" value="ClpA"/>
</dbReference>
<keyword evidence="10" id="KW-0645">Protease</keyword>
<accession>A0ABS7PDX6</accession>
<keyword evidence="11" id="KW-1185">Reference proteome</keyword>
<dbReference type="PRINTS" id="PR00300">
    <property type="entry name" value="CLPPROTEASEA"/>
</dbReference>
<keyword evidence="4 7" id="KW-0067">ATP-binding</keyword>
<feature type="region of interest" description="Disordered" evidence="8">
    <location>
        <begin position="745"/>
        <end position="788"/>
    </location>
</feature>
<dbReference type="InterPro" id="IPR036628">
    <property type="entry name" value="Clp_N_dom_sf"/>
</dbReference>
<dbReference type="Proteomes" id="UP000759298">
    <property type="component" value="Unassembled WGS sequence"/>
</dbReference>
<dbReference type="InterPro" id="IPR028299">
    <property type="entry name" value="ClpA/B_CS2"/>
</dbReference>
<dbReference type="PROSITE" id="PS00870">
    <property type="entry name" value="CLPAB_1"/>
    <property type="match status" value="1"/>
</dbReference>
<dbReference type="Pfam" id="PF02861">
    <property type="entry name" value="Clp_N"/>
    <property type="match status" value="1"/>
</dbReference>
<name>A0ABS7PDX6_9SPHN</name>
<dbReference type="Gene3D" id="1.10.8.60">
    <property type="match status" value="2"/>
</dbReference>
<dbReference type="CDD" id="cd00009">
    <property type="entry name" value="AAA"/>
    <property type="match status" value="1"/>
</dbReference>
<dbReference type="Gene3D" id="1.10.1780.10">
    <property type="entry name" value="Clp, N-terminal domain"/>
    <property type="match status" value="1"/>
</dbReference>
<dbReference type="SMART" id="SM01086">
    <property type="entry name" value="ClpB_D2-small"/>
    <property type="match status" value="1"/>
</dbReference>
<dbReference type="NCBIfam" id="TIGR02639">
    <property type="entry name" value="ClpA"/>
    <property type="match status" value="1"/>
</dbReference>
<dbReference type="InterPro" id="IPR027417">
    <property type="entry name" value="P-loop_NTPase"/>
</dbReference>
<evidence type="ECO:0000313" key="10">
    <source>
        <dbReference type="EMBL" id="MBY8336668.1"/>
    </source>
</evidence>
<dbReference type="PANTHER" id="PTHR11638:SF111">
    <property type="entry name" value="ATP-DEPENDENT CLP PROTEASE ATP-BINDING SUBUNIT CLPA"/>
    <property type="match status" value="1"/>
</dbReference>
<dbReference type="Gene3D" id="3.40.50.300">
    <property type="entry name" value="P-loop containing nucleotide triphosphate hydrolases"/>
    <property type="match status" value="2"/>
</dbReference>
<dbReference type="Pfam" id="PF07724">
    <property type="entry name" value="AAA_2"/>
    <property type="match status" value="1"/>
</dbReference>
<evidence type="ECO:0000259" key="9">
    <source>
        <dbReference type="PROSITE" id="PS51903"/>
    </source>
</evidence>
<dbReference type="PANTHER" id="PTHR11638">
    <property type="entry name" value="ATP-DEPENDENT CLP PROTEASE"/>
    <property type="match status" value="1"/>
</dbReference>
<feature type="domain" description="Clp R" evidence="9">
    <location>
        <begin position="1"/>
        <end position="146"/>
    </location>
</feature>
<evidence type="ECO:0000256" key="5">
    <source>
        <dbReference type="ARBA" id="ARBA00023186"/>
    </source>
</evidence>
<keyword evidence="10" id="KW-0378">Hydrolase</keyword>
<evidence type="ECO:0000256" key="1">
    <source>
        <dbReference type="ARBA" id="ARBA00008675"/>
    </source>
</evidence>
<dbReference type="Pfam" id="PF10431">
    <property type="entry name" value="ClpB_D2-small"/>
    <property type="match status" value="1"/>
</dbReference>
<evidence type="ECO:0000256" key="8">
    <source>
        <dbReference type="SAM" id="MobiDB-lite"/>
    </source>
</evidence>
<keyword evidence="2 6" id="KW-0677">Repeat</keyword>
<feature type="region of interest" description="Disordered" evidence="8">
    <location>
        <begin position="146"/>
        <end position="175"/>
    </location>
</feature>
<feature type="compositionally biased region" description="Basic residues" evidence="8">
    <location>
        <begin position="760"/>
        <end position="771"/>
    </location>
</feature>
<evidence type="ECO:0000256" key="2">
    <source>
        <dbReference type="ARBA" id="ARBA00022737"/>
    </source>
</evidence>
<evidence type="ECO:0000256" key="6">
    <source>
        <dbReference type="PROSITE-ProRule" id="PRU01251"/>
    </source>
</evidence>
<dbReference type="PROSITE" id="PS00871">
    <property type="entry name" value="CLPAB_2"/>
    <property type="match status" value="1"/>
</dbReference>
<organism evidence="10 11">
    <name type="scientific">Alteriqipengyuania abyssalis</name>
    <dbReference type="NCBI Taxonomy" id="2860200"/>
    <lineage>
        <taxon>Bacteria</taxon>
        <taxon>Pseudomonadati</taxon>
        <taxon>Pseudomonadota</taxon>
        <taxon>Alphaproteobacteria</taxon>
        <taxon>Sphingomonadales</taxon>
        <taxon>Erythrobacteraceae</taxon>
        <taxon>Alteriqipengyuania</taxon>
    </lineage>
</organism>
<dbReference type="InterPro" id="IPR004176">
    <property type="entry name" value="Clp_R_N"/>
</dbReference>
<evidence type="ECO:0000256" key="4">
    <source>
        <dbReference type="ARBA" id="ARBA00022840"/>
    </source>
</evidence>
<dbReference type="PROSITE" id="PS51903">
    <property type="entry name" value="CLP_R"/>
    <property type="match status" value="1"/>
</dbReference>
<dbReference type="SMART" id="SM00382">
    <property type="entry name" value="AAA"/>
    <property type="match status" value="2"/>
</dbReference>
<dbReference type="SUPFAM" id="SSF81923">
    <property type="entry name" value="Double Clp-N motif"/>
    <property type="match status" value="1"/>
</dbReference>
<dbReference type="InterPro" id="IPR050130">
    <property type="entry name" value="ClpA_ClpB"/>
</dbReference>